<dbReference type="STRING" id="1237896.T0LII4"/>
<keyword evidence="11" id="KW-0753">Steroid metabolism</keyword>
<comment type="caution">
    <text evidence="16">The sequence shown here is derived from an EMBL/GenBank/DDBJ whole genome shotgun (WGS) entry which is preliminary data.</text>
</comment>
<evidence type="ECO:0000256" key="3">
    <source>
        <dbReference type="ARBA" id="ARBA00022516"/>
    </source>
</evidence>
<evidence type="ECO:0000256" key="4">
    <source>
        <dbReference type="ARBA" id="ARBA00022692"/>
    </source>
</evidence>
<dbReference type="Proteomes" id="UP000015530">
    <property type="component" value="Unassembled WGS sequence"/>
</dbReference>
<evidence type="ECO:0000256" key="1">
    <source>
        <dbReference type="ARBA" id="ARBA00004141"/>
    </source>
</evidence>
<dbReference type="PANTHER" id="PTHR14207">
    <property type="entry name" value="STEROL ISOMERASE"/>
    <property type="match status" value="1"/>
</dbReference>
<dbReference type="GO" id="GO:0004769">
    <property type="term" value="F:steroid Delta-isomerase activity"/>
    <property type="evidence" value="ECO:0007669"/>
    <property type="project" value="TreeGrafter"/>
</dbReference>
<dbReference type="OrthoDB" id="58557at2759"/>
<dbReference type="PANTHER" id="PTHR14207:SF0">
    <property type="entry name" value="3-BETA-HYDROXYSTEROID-DELTA(8),DELTA(7)-ISOMERASE"/>
    <property type="match status" value="1"/>
</dbReference>
<dbReference type="PROSITE" id="PS51751">
    <property type="entry name" value="EXPERA"/>
    <property type="match status" value="1"/>
</dbReference>
<comment type="subcellular location">
    <subcellularLocation>
        <location evidence="1">Membrane</location>
        <topology evidence="1">Multi-pass membrane protein</topology>
    </subcellularLocation>
</comment>
<dbReference type="GO" id="GO:0005783">
    <property type="term" value="C:endoplasmic reticulum"/>
    <property type="evidence" value="ECO:0007669"/>
    <property type="project" value="TreeGrafter"/>
</dbReference>
<proteinExistence type="inferred from homology"/>
<evidence type="ECO:0000256" key="13">
    <source>
        <dbReference type="PROSITE-ProRule" id="PRU01087"/>
    </source>
</evidence>
<feature type="transmembrane region" description="Helical" evidence="14">
    <location>
        <begin position="222"/>
        <end position="243"/>
    </location>
</feature>
<dbReference type="InterPro" id="IPR007905">
    <property type="entry name" value="EBP"/>
</dbReference>
<dbReference type="eggNOG" id="KOG4826">
    <property type="taxonomic scope" value="Eukaryota"/>
</dbReference>
<evidence type="ECO:0000313" key="17">
    <source>
        <dbReference type="Proteomes" id="UP000015530"/>
    </source>
</evidence>
<protein>
    <submittedName>
        <fullName evidence="16">Emopamil binding protein</fullName>
    </submittedName>
</protein>
<keyword evidence="4 13" id="KW-0812">Transmembrane</keyword>
<feature type="domain" description="EXPERA" evidence="15">
    <location>
        <begin position="97"/>
        <end position="243"/>
    </location>
</feature>
<keyword evidence="7" id="KW-0756">Sterol biosynthesis</keyword>
<evidence type="ECO:0000256" key="11">
    <source>
        <dbReference type="ARBA" id="ARBA00023221"/>
    </source>
</evidence>
<dbReference type="OMA" id="VIEGWFC"/>
<evidence type="ECO:0000256" key="9">
    <source>
        <dbReference type="ARBA" id="ARBA00023136"/>
    </source>
</evidence>
<keyword evidence="5" id="KW-0752">Steroid biosynthesis</keyword>
<feature type="transmembrane region" description="Helical" evidence="14">
    <location>
        <begin position="99"/>
        <end position="121"/>
    </location>
</feature>
<dbReference type="InterPro" id="IPR033118">
    <property type="entry name" value="EXPERA"/>
</dbReference>
<organism evidence="16 17">
    <name type="scientific">Colletotrichum gloeosporioides (strain Cg-14)</name>
    <name type="common">Anthracnose fungus</name>
    <name type="synonym">Glomerella cingulata</name>
    <dbReference type="NCBI Taxonomy" id="1237896"/>
    <lineage>
        <taxon>Eukaryota</taxon>
        <taxon>Fungi</taxon>
        <taxon>Dikarya</taxon>
        <taxon>Ascomycota</taxon>
        <taxon>Pezizomycotina</taxon>
        <taxon>Sordariomycetes</taxon>
        <taxon>Hypocreomycetidae</taxon>
        <taxon>Glomerellales</taxon>
        <taxon>Glomerellaceae</taxon>
        <taxon>Colletotrichum</taxon>
        <taxon>Colletotrichum gloeosporioides species complex</taxon>
    </lineage>
</organism>
<keyword evidence="10" id="KW-1207">Sterol metabolism</keyword>
<evidence type="ECO:0000256" key="8">
    <source>
        <dbReference type="ARBA" id="ARBA00023098"/>
    </source>
</evidence>
<accession>T0LII4</accession>
<evidence type="ECO:0000256" key="14">
    <source>
        <dbReference type="SAM" id="Phobius"/>
    </source>
</evidence>
<keyword evidence="9 13" id="KW-0472">Membrane</keyword>
<gene>
    <name evidence="16" type="ORF">CGLO_09103</name>
</gene>
<dbReference type="GO" id="GO:0016020">
    <property type="term" value="C:membrane"/>
    <property type="evidence" value="ECO:0007669"/>
    <property type="project" value="UniProtKB-SubCell"/>
</dbReference>
<keyword evidence="12" id="KW-0413">Isomerase</keyword>
<feature type="transmembrane region" description="Helical" evidence="14">
    <location>
        <begin position="152"/>
        <end position="177"/>
    </location>
</feature>
<name>T0LII4_COLGC</name>
<dbReference type="EMBL" id="AMYD01001842">
    <property type="protein sequence ID" value="EQB51361.1"/>
    <property type="molecule type" value="Genomic_DNA"/>
</dbReference>
<dbReference type="GO" id="GO:0047750">
    <property type="term" value="F:cholestenol delta-isomerase activity"/>
    <property type="evidence" value="ECO:0007669"/>
    <property type="project" value="InterPro"/>
</dbReference>
<evidence type="ECO:0000259" key="15">
    <source>
        <dbReference type="PROSITE" id="PS51751"/>
    </source>
</evidence>
<dbReference type="HOGENOM" id="CLU_072128_0_0_1"/>
<keyword evidence="8" id="KW-0443">Lipid metabolism</keyword>
<evidence type="ECO:0000256" key="6">
    <source>
        <dbReference type="ARBA" id="ARBA00022989"/>
    </source>
</evidence>
<keyword evidence="6 13" id="KW-1133">Transmembrane helix</keyword>
<evidence type="ECO:0000256" key="5">
    <source>
        <dbReference type="ARBA" id="ARBA00022955"/>
    </source>
</evidence>
<evidence type="ECO:0000256" key="10">
    <source>
        <dbReference type="ARBA" id="ARBA00023166"/>
    </source>
</evidence>
<evidence type="ECO:0000256" key="7">
    <source>
        <dbReference type="ARBA" id="ARBA00023011"/>
    </source>
</evidence>
<dbReference type="GO" id="GO:0016126">
    <property type="term" value="P:sterol biosynthetic process"/>
    <property type="evidence" value="ECO:0007669"/>
    <property type="project" value="UniProtKB-KW"/>
</dbReference>
<evidence type="ECO:0000256" key="2">
    <source>
        <dbReference type="ARBA" id="ARBA00008337"/>
    </source>
</evidence>
<keyword evidence="3" id="KW-0444">Lipid biosynthesis</keyword>
<sequence>MLHASRINPEIEVCARLFRPAMTESISHNLNDPAVDLSANVAAPAHPYYPVDAPILQYTVNQTGIPILLIAFGAVLALAVGAAVLGARKAHPALSKADLFTVAWFALCGFLHCFYEGYFILYHENLASLQTFFGQLWKEYALSDSRYLTSDTFMLCVEGFTVAIWGPLCWSIVVAIAKRSTLRYPLTIIMCVGHLYGVVLYYSTSLTEYFLQGVSHSRPEFLYFWVYYIGFNGPWVVVPALLLSSNIMYIKRQLEKADGSDGAFEAAQSLPRDVKKNE</sequence>
<evidence type="ECO:0000313" key="16">
    <source>
        <dbReference type="EMBL" id="EQB51361.1"/>
    </source>
</evidence>
<evidence type="ECO:0000256" key="12">
    <source>
        <dbReference type="ARBA" id="ARBA00023235"/>
    </source>
</evidence>
<reference evidence="17" key="1">
    <citation type="journal article" date="2013" name="Mol. Plant Microbe Interact.">
        <title>Global aspects of pacC regulation of pathogenicity genes in Colletotrichum gloeosporioides as revealed by transcriptome analysis.</title>
        <authorList>
            <person name="Alkan N."/>
            <person name="Meng X."/>
            <person name="Friedlander G."/>
            <person name="Reuveni E."/>
            <person name="Sukno S."/>
            <person name="Sherman A."/>
            <person name="Thon M."/>
            <person name="Fluhr R."/>
            <person name="Prusky D."/>
        </authorList>
    </citation>
    <scope>NUCLEOTIDE SEQUENCE [LARGE SCALE GENOMIC DNA]</scope>
    <source>
        <strain evidence="17">Cg-14</strain>
    </source>
</reference>
<dbReference type="Pfam" id="PF05241">
    <property type="entry name" value="EBP"/>
    <property type="match status" value="1"/>
</dbReference>
<feature type="transmembrane region" description="Helical" evidence="14">
    <location>
        <begin position="65"/>
        <end position="87"/>
    </location>
</feature>
<comment type="similarity">
    <text evidence="2">Belongs to the EBP family.</text>
</comment>
<dbReference type="AlphaFoldDB" id="T0LII4"/>
<feature type="transmembrane region" description="Helical" evidence="14">
    <location>
        <begin position="184"/>
        <end position="202"/>
    </location>
</feature>
<dbReference type="GO" id="GO:0000247">
    <property type="term" value="F:C-8 sterol isomerase activity"/>
    <property type="evidence" value="ECO:0007669"/>
    <property type="project" value="TreeGrafter"/>
</dbReference>